<gene>
    <name evidence="2" type="ORF">M752DRAFT_80976</name>
</gene>
<proteinExistence type="predicted"/>
<dbReference type="EMBL" id="KZ851866">
    <property type="protein sequence ID" value="RDK38092.1"/>
    <property type="molecule type" value="Genomic_DNA"/>
</dbReference>
<accession>A0A370P7F6</accession>
<dbReference type="AlphaFoldDB" id="A0A370P7F6"/>
<evidence type="ECO:0000256" key="1">
    <source>
        <dbReference type="SAM" id="MobiDB-lite"/>
    </source>
</evidence>
<organism evidence="2 3">
    <name type="scientific">Aspergillus phoenicis ATCC 13157</name>
    <dbReference type="NCBI Taxonomy" id="1353007"/>
    <lineage>
        <taxon>Eukaryota</taxon>
        <taxon>Fungi</taxon>
        <taxon>Dikarya</taxon>
        <taxon>Ascomycota</taxon>
        <taxon>Pezizomycotina</taxon>
        <taxon>Eurotiomycetes</taxon>
        <taxon>Eurotiomycetidae</taxon>
        <taxon>Eurotiales</taxon>
        <taxon>Aspergillaceae</taxon>
        <taxon>Aspergillus</taxon>
    </lineage>
</organism>
<feature type="region of interest" description="Disordered" evidence="1">
    <location>
        <begin position="66"/>
        <end position="92"/>
    </location>
</feature>
<name>A0A370P7F6_ASPPH</name>
<sequence length="134" mass="14616">MMPVQPDALPAAQIKTKNYKERNSPDWEEAGIASKLAVPIIMHISPGQQMHHDWIVTLPGAWREWHRLSDPPNPNSHSAAESTGSSRAVWREPSPVTDICQRACVSHVLSVQCSAVTVGDGKLIGKVSSNQMDG</sequence>
<feature type="compositionally biased region" description="Polar residues" evidence="1">
    <location>
        <begin position="75"/>
        <end position="86"/>
    </location>
</feature>
<reference evidence="2 3" key="1">
    <citation type="submission" date="2018-07" db="EMBL/GenBank/DDBJ databases">
        <title>Section-level genome sequencing of Aspergillus section Nigri to investigate inter- and intra-species variation.</title>
        <authorList>
            <consortium name="DOE Joint Genome Institute"/>
            <person name="Vesth T.C."/>
            <person name="Nybo J.L."/>
            <person name="Theobald S."/>
            <person name="Frisvad J.C."/>
            <person name="Larsen T.O."/>
            <person name="Nielsen K.F."/>
            <person name="Hoof J.B."/>
            <person name="Brandl J."/>
            <person name="Salamov A."/>
            <person name="Riley R."/>
            <person name="Gladden J.M."/>
            <person name="Phatale P."/>
            <person name="Nielsen M.T."/>
            <person name="Lyhne E.K."/>
            <person name="Kogle M.E."/>
            <person name="Strasser K."/>
            <person name="McDonnell E."/>
            <person name="Barry K."/>
            <person name="Clum A."/>
            <person name="Chen C."/>
            <person name="Nolan M."/>
            <person name="Sandor L."/>
            <person name="Kuo A."/>
            <person name="Lipzen A."/>
            <person name="Hainaut M."/>
            <person name="Drula E."/>
            <person name="Tsang A."/>
            <person name="Magnuson J.K."/>
            <person name="Henrissat B."/>
            <person name="Wiebenga A."/>
            <person name="Simmons B.A."/>
            <person name="Makela M.R."/>
            <person name="De vries R.P."/>
            <person name="Grigoriev I.V."/>
            <person name="Mortensen U.H."/>
            <person name="Baker S.E."/>
            <person name="Andersen M.R."/>
        </authorList>
    </citation>
    <scope>NUCLEOTIDE SEQUENCE [LARGE SCALE GENOMIC DNA]</scope>
    <source>
        <strain evidence="2 3">ATCC 13157</strain>
    </source>
</reference>
<evidence type="ECO:0000313" key="2">
    <source>
        <dbReference type="EMBL" id="RDK38092.1"/>
    </source>
</evidence>
<evidence type="ECO:0000313" key="3">
    <source>
        <dbReference type="Proteomes" id="UP000254937"/>
    </source>
</evidence>
<protein>
    <submittedName>
        <fullName evidence="2">Uncharacterized protein</fullName>
    </submittedName>
</protein>
<dbReference type="Proteomes" id="UP000254937">
    <property type="component" value="Unassembled WGS sequence"/>
</dbReference>
<keyword evidence="3" id="KW-1185">Reference proteome</keyword>